<dbReference type="SUPFAM" id="SSF46785">
    <property type="entry name" value="Winged helix' DNA-binding domain"/>
    <property type="match status" value="1"/>
</dbReference>
<evidence type="ECO:0000256" key="4">
    <source>
        <dbReference type="ARBA" id="ARBA00023163"/>
    </source>
</evidence>
<dbReference type="InterPro" id="IPR036388">
    <property type="entry name" value="WH-like_DNA-bd_sf"/>
</dbReference>
<evidence type="ECO:0000259" key="5">
    <source>
        <dbReference type="PROSITE" id="PS50931"/>
    </source>
</evidence>
<dbReference type="Pfam" id="PF00126">
    <property type="entry name" value="HTH_1"/>
    <property type="match status" value="1"/>
</dbReference>
<dbReference type="Gene3D" id="3.40.190.290">
    <property type="match status" value="1"/>
</dbReference>
<dbReference type="CDD" id="cd08422">
    <property type="entry name" value="PBP2_CrgA_like"/>
    <property type="match status" value="1"/>
</dbReference>
<comment type="similarity">
    <text evidence="1">Belongs to the LysR transcriptional regulatory family.</text>
</comment>
<keyword evidence="3" id="KW-0238">DNA-binding</keyword>
<dbReference type="PANTHER" id="PTHR30537:SF68">
    <property type="entry name" value="TRANSCRIPTIONAL REGULATOR-RELATED"/>
    <property type="match status" value="1"/>
</dbReference>
<dbReference type="InterPro" id="IPR005119">
    <property type="entry name" value="LysR_subst-bd"/>
</dbReference>
<reference evidence="7" key="1">
    <citation type="journal article" date="2017" name="Proc. Natl. Acad. Sci. U.S.A.">
        <title>Simulation of Deepwater Horizon oil plume reveals substrate specialization within a complex community of hydrocarbon degraders.</title>
        <authorList>
            <person name="Hu P."/>
            <person name="Dubinsky E.A."/>
            <person name="Probst A.J."/>
            <person name="Wang J."/>
            <person name="Sieber C.M.K."/>
            <person name="Tom L.M."/>
            <person name="Gardinali P."/>
            <person name="Banfield J.F."/>
            <person name="Atlas R.M."/>
            <person name="Andersen G.L."/>
        </authorList>
    </citation>
    <scope>NUCLEOTIDE SEQUENCE [LARGE SCALE GENOMIC DNA]</scope>
</reference>
<dbReference type="GO" id="GO:0043565">
    <property type="term" value="F:sequence-specific DNA binding"/>
    <property type="evidence" value="ECO:0007669"/>
    <property type="project" value="TreeGrafter"/>
</dbReference>
<dbReference type="PROSITE" id="PS50931">
    <property type="entry name" value="HTH_LYSR"/>
    <property type="match status" value="1"/>
</dbReference>
<dbReference type="GO" id="GO:0006351">
    <property type="term" value="P:DNA-templated transcription"/>
    <property type="evidence" value="ECO:0007669"/>
    <property type="project" value="TreeGrafter"/>
</dbReference>
<name>A0A1Y5EKF1_COLPS</name>
<accession>A0A1Y5EKF1</accession>
<evidence type="ECO:0000256" key="1">
    <source>
        <dbReference type="ARBA" id="ARBA00009437"/>
    </source>
</evidence>
<proteinExistence type="inferred from homology"/>
<dbReference type="Proteomes" id="UP000243053">
    <property type="component" value="Unassembled WGS sequence"/>
</dbReference>
<dbReference type="Pfam" id="PF03466">
    <property type="entry name" value="LysR_substrate"/>
    <property type="match status" value="1"/>
</dbReference>
<sequence>MEHDLNDMMVFLAVVETGSFTLAADRLGMPKANVSRKVSRLEKNLAVTLLERSTRSQHLTEAGRRYLAHCKRIHEELDLATASVCELFHSYTGELKIGASVATGQQVLRPALGRFMHQYPDLKVQLNLVNRRVDFIEEGFDVVIRIGQLNDSMLIAKKLGTVNRKIFASPSYLAKQGNPDKVEQLTEHQLLIMNPFNISGNNDLKLPLISTHNETFTLDCQPRLLVDDFVMLKQGIVDGLGLAVLPDYMCRQEVAAGTLVNILPIWGMVEVDVYALYPKHRAKIPKVKAFIDFVSELYGEALKS</sequence>
<evidence type="ECO:0000256" key="2">
    <source>
        <dbReference type="ARBA" id="ARBA00023015"/>
    </source>
</evidence>
<dbReference type="FunFam" id="1.10.10.10:FF:000001">
    <property type="entry name" value="LysR family transcriptional regulator"/>
    <property type="match status" value="1"/>
</dbReference>
<evidence type="ECO:0000256" key="3">
    <source>
        <dbReference type="ARBA" id="ARBA00023125"/>
    </source>
</evidence>
<keyword evidence="4" id="KW-0804">Transcription</keyword>
<dbReference type="PANTHER" id="PTHR30537">
    <property type="entry name" value="HTH-TYPE TRANSCRIPTIONAL REGULATOR"/>
    <property type="match status" value="1"/>
</dbReference>
<keyword evidence="2" id="KW-0805">Transcription regulation</keyword>
<feature type="domain" description="HTH lysR-type" evidence="5">
    <location>
        <begin position="3"/>
        <end position="60"/>
    </location>
</feature>
<gene>
    <name evidence="6" type="ORF">A9Q75_07695</name>
</gene>
<dbReference type="InterPro" id="IPR058163">
    <property type="entry name" value="LysR-type_TF_proteobact-type"/>
</dbReference>
<dbReference type="AlphaFoldDB" id="A0A1Y5EKF1"/>
<evidence type="ECO:0000313" key="7">
    <source>
        <dbReference type="Proteomes" id="UP000243053"/>
    </source>
</evidence>
<dbReference type="Gene3D" id="1.10.10.10">
    <property type="entry name" value="Winged helix-like DNA-binding domain superfamily/Winged helix DNA-binding domain"/>
    <property type="match status" value="1"/>
</dbReference>
<organism evidence="6 7">
    <name type="scientific">Colwellia psychrerythraea</name>
    <name type="common">Vibrio psychroerythus</name>
    <dbReference type="NCBI Taxonomy" id="28229"/>
    <lineage>
        <taxon>Bacteria</taxon>
        <taxon>Pseudomonadati</taxon>
        <taxon>Pseudomonadota</taxon>
        <taxon>Gammaproteobacteria</taxon>
        <taxon>Alteromonadales</taxon>
        <taxon>Colwelliaceae</taxon>
        <taxon>Colwellia</taxon>
    </lineage>
</organism>
<dbReference type="GO" id="GO:0003700">
    <property type="term" value="F:DNA-binding transcription factor activity"/>
    <property type="evidence" value="ECO:0007669"/>
    <property type="project" value="InterPro"/>
</dbReference>
<evidence type="ECO:0000313" key="6">
    <source>
        <dbReference type="EMBL" id="OUR81395.1"/>
    </source>
</evidence>
<dbReference type="EMBL" id="MAAF01000046">
    <property type="protein sequence ID" value="OUR81395.1"/>
    <property type="molecule type" value="Genomic_DNA"/>
</dbReference>
<dbReference type="SUPFAM" id="SSF53850">
    <property type="entry name" value="Periplasmic binding protein-like II"/>
    <property type="match status" value="1"/>
</dbReference>
<protein>
    <submittedName>
        <fullName evidence="6">LysR family transcriptional regulator</fullName>
    </submittedName>
</protein>
<dbReference type="InterPro" id="IPR000847">
    <property type="entry name" value="LysR_HTH_N"/>
</dbReference>
<dbReference type="InterPro" id="IPR036390">
    <property type="entry name" value="WH_DNA-bd_sf"/>
</dbReference>
<comment type="caution">
    <text evidence="6">The sequence shown here is derived from an EMBL/GenBank/DDBJ whole genome shotgun (WGS) entry which is preliminary data.</text>
</comment>